<comment type="subcellular location">
    <subcellularLocation>
        <location evidence="1">Nucleus</location>
    </subcellularLocation>
</comment>
<comment type="caution">
    <text evidence="6">The sequence shown here is derived from an EMBL/GenBank/DDBJ whole genome shotgun (WGS) entry which is preliminary data.</text>
</comment>
<dbReference type="SMART" id="SM00320">
    <property type="entry name" value="WD40"/>
    <property type="match status" value="4"/>
</dbReference>
<dbReference type="Proteomes" id="UP000790347">
    <property type="component" value="Unassembled WGS sequence"/>
</dbReference>
<dbReference type="GO" id="GO:0031080">
    <property type="term" value="C:nuclear pore outer ring"/>
    <property type="evidence" value="ECO:0007669"/>
    <property type="project" value="TreeGrafter"/>
</dbReference>
<evidence type="ECO:0000256" key="3">
    <source>
        <dbReference type="ARBA" id="ARBA00022737"/>
    </source>
</evidence>
<dbReference type="InterPro" id="IPR036322">
    <property type="entry name" value="WD40_repeat_dom_sf"/>
</dbReference>
<sequence>MMMMNIEYVSCKISAICWLHDDQFIRQSIDSNELFWLCGTHLSASKNFLTIYSKQEPINDQQRAGIVQLKNFRQLVNANVVGLANYDKRSSFYSLSNGQISLLQYDRESGFQTVHDWFNDDISDHKTTAIIVNNQSELISCGLDGRLMFFDIHSRITSKSRPLTLNSLHCMDKISDNEFICGTTSGHLKIFDRRNENVVLNMANEMSIITAVKRNINNPHIVACGNDLGLLYIWDLRNSGHRPMQPISVHGAEINCLKYIPNERNTIMTSSLDGQLIKWNISNDFEIDTVEAIIDNKKNTYPINCFDIYKNQIVFADDNEVLYLTSF</sequence>
<organism evidence="6 7">
    <name type="scientific">Dermatophagoides farinae</name>
    <name type="common">American house dust mite</name>
    <dbReference type="NCBI Taxonomy" id="6954"/>
    <lineage>
        <taxon>Eukaryota</taxon>
        <taxon>Metazoa</taxon>
        <taxon>Ecdysozoa</taxon>
        <taxon>Arthropoda</taxon>
        <taxon>Chelicerata</taxon>
        <taxon>Arachnida</taxon>
        <taxon>Acari</taxon>
        <taxon>Acariformes</taxon>
        <taxon>Sarcoptiformes</taxon>
        <taxon>Astigmata</taxon>
        <taxon>Psoroptidia</taxon>
        <taxon>Analgoidea</taxon>
        <taxon>Pyroglyphidae</taxon>
        <taxon>Dermatophagoidinae</taxon>
        <taxon>Dermatophagoides</taxon>
    </lineage>
</organism>
<keyword evidence="2 5" id="KW-0853">WD repeat</keyword>
<dbReference type="Gene3D" id="2.130.10.10">
    <property type="entry name" value="YVTN repeat-like/Quinoprotein amine dehydrogenase"/>
    <property type="match status" value="1"/>
</dbReference>
<keyword evidence="4" id="KW-0539">Nucleus</keyword>
<protein>
    <submittedName>
        <fullName evidence="6">Nucleoporin Nup43</fullName>
    </submittedName>
</protein>
<evidence type="ECO:0000256" key="4">
    <source>
        <dbReference type="ARBA" id="ARBA00023242"/>
    </source>
</evidence>
<evidence type="ECO:0000256" key="5">
    <source>
        <dbReference type="PROSITE-ProRule" id="PRU00221"/>
    </source>
</evidence>
<dbReference type="PANTHER" id="PTHR22652:SF0">
    <property type="entry name" value="NUCLEOPORIN NUP43"/>
    <property type="match status" value="1"/>
</dbReference>
<dbReference type="Pfam" id="PF00400">
    <property type="entry name" value="WD40"/>
    <property type="match status" value="1"/>
</dbReference>
<evidence type="ECO:0000256" key="2">
    <source>
        <dbReference type="ARBA" id="ARBA00022574"/>
    </source>
</evidence>
<feature type="repeat" description="WD" evidence="5">
    <location>
        <begin position="247"/>
        <end position="289"/>
    </location>
</feature>
<gene>
    <name evidence="6" type="primary">NUP43</name>
    <name evidence="6" type="ORF">DERF_010574</name>
</gene>
<keyword evidence="7" id="KW-1185">Reference proteome</keyword>
<evidence type="ECO:0000313" key="6">
    <source>
        <dbReference type="EMBL" id="KAH9505802.1"/>
    </source>
</evidence>
<reference evidence="6" key="2">
    <citation type="journal article" date="2022" name="Res Sq">
        <title>Comparative Genomics Reveals Insights into the Divergent Evolution of Astigmatic Mites and Household Pest Adaptations.</title>
        <authorList>
            <person name="Xiong Q."/>
            <person name="Wan A.T.-Y."/>
            <person name="Liu X.-Y."/>
            <person name="Fung C.S.-H."/>
            <person name="Xiao X."/>
            <person name="Malainual N."/>
            <person name="Hou J."/>
            <person name="Wang L."/>
            <person name="Wang M."/>
            <person name="Yang K."/>
            <person name="Cui Y."/>
            <person name="Leung E."/>
            <person name="Nong W."/>
            <person name="Shin S.-K."/>
            <person name="Au S."/>
            <person name="Jeong K.Y."/>
            <person name="Chew F.T."/>
            <person name="Hui J."/>
            <person name="Leung T.F."/>
            <person name="Tungtrongchitr A."/>
            <person name="Zhong N."/>
            <person name="Liu Z."/>
            <person name="Tsui S."/>
        </authorList>
    </citation>
    <scope>NUCLEOTIDE SEQUENCE</scope>
    <source>
        <strain evidence="6">Derf</strain>
        <tissue evidence="6">Whole organism</tissue>
    </source>
</reference>
<name>A0A922HV99_DERFA</name>
<evidence type="ECO:0000313" key="7">
    <source>
        <dbReference type="Proteomes" id="UP000790347"/>
    </source>
</evidence>
<dbReference type="InterPro" id="IPR015943">
    <property type="entry name" value="WD40/YVTN_repeat-like_dom_sf"/>
</dbReference>
<accession>A0A922HV99</accession>
<dbReference type="PANTHER" id="PTHR22652">
    <property type="entry name" value="NUCLEOPORIN NUP43"/>
    <property type="match status" value="1"/>
</dbReference>
<proteinExistence type="predicted"/>
<dbReference type="InterPro" id="IPR001680">
    <property type="entry name" value="WD40_rpt"/>
</dbReference>
<dbReference type="SUPFAM" id="SSF50978">
    <property type="entry name" value="WD40 repeat-like"/>
    <property type="match status" value="1"/>
</dbReference>
<dbReference type="AlphaFoldDB" id="A0A922HV99"/>
<dbReference type="PROSITE" id="PS50082">
    <property type="entry name" value="WD_REPEATS_2"/>
    <property type="match status" value="1"/>
</dbReference>
<reference evidence="6" key="1">
    <citation type="submission" date="2013-05" db="EMBL/GenBank/DDBJ databases">
        <authorList>
            <person name="Yim A.K.Y."/>
            <person name="Chan T.F."/>
            <person name="Ji K.M."/>
            <person name="Liu X.Y."/>
            <person name="Zhou J.W."/>
            <person name="Li R.Q."/>
            <person name="Yang K.Y."/>
            <person name="Li J."/>
            <person name="Li M."/>
            <person name="Law P.T.W."/>
            <person name="Wu Y.L."/>
            <person name="Cai Z.L."/>
            <person name="Qin H."/>
            <person name="Bao Y."/>
            <person name="Leung R.K.K."/>
            <person name="Ng P.K.S."/>
            <person name="Zou J."/>
            <person name="Zhong X.J."/>
            <person name="Ran P.X."/>
            <person name="Zhong N.S."/>
            <person name="Liu Z.G."/>
            <person name="Tsui S.K.W."/>
        </authorList>
    </citation>
    <scope>NUCLEOTIDE SEQUENCE</scope>
    <source>
        <strain evidence="6">Derf</strain>
        <tissue evidence="6">Whole organism</tissue>
    </source>
</reference>
<evidence type="ECO:0000256" key="1">
    <source>
        <dbReference type="ARBA" id="ARBA00004123"/>
    </source>
</evidence>
<keyword evidence="3" id="KW-0677">Repeat</keyword>
<dbReference type="EMBL" id="ASGP02000005">
    <property type="protein sequence ID" value="KAH9505802.1"/>
    <property type="molecule type" value="Genomic_DNA"/>
</dbReference>